<evidence type="ECO:0000313" key="2">
    <source>
        <dbReference type="EMBL" id="KAG6414386.1"/>
    </source>
</evidence>
<dbReference type="PANTHER" id="PTHR10182">
    <property type="entry name" value="CALCIUM-BINDING PROTEIN 39-RELATED"/>
    <property type="match status" value="1"/>
</dbReference>
<evidence type="ECO:0000256" key="1">
    <source>
        <dbReference type="ARBA" id="ARBA00011012"/>
    </source>
</evidence>
<dbReference type="Pfam" id="PF08569">
    <property type="entry name" value="Mo25"/>
    <property type="match status" value="1"/>
</dbReference>
<evidence type="ECO:0000313" key="3">
    <source>
        <dbReference type="Proteomes" id="UP000298416"/>
    </source>
</evidence>
<organism evidence="2">
    <name type="scientific">Salvia splendens</name>
    <name type="common">Scarlet sage</name>
    <dbReference type="NCBI Taxonomy" id="180675"/>
    <lineage>
        <taxon>Eukaryota</taxon>
        <taxon>Viridiplantae</taxon>
        <taxon>Streptophyta</taxon>
        <taxon>Embryophyta</taxon>
        <taxon>Tracheophyta</taxon>
        <taxon>Spermatophyta</taxon>
        <taxon>Magnoliopsida</taxon>
        <taxon>eudicotyledons</taxon>
        <taxon>Gunneridae</taxon>
        <taxon>Pentapetalae</taxon>
        <taxon>asterids</taxon>
        <taxon>lamiids</taxon>
        <taxon>Lamiales</taxon>
        <taxon>Lamiaceae</taxon>
        <taxon>Nepetoideae</taxon>
        <taxon>Mentheae</taxon>
        <taxon>Salviinae</taxon>
        <taxon>Salvia</taxon>
        <taxon>Salvia subgen. Calosphace</taxon>
        <taxon>core Calosphace</taxon>
    </lineage>
</organism>
<dbReference type="InterPro" id="IPR013878">
    <property type="entry name" value="Mo25"/>
</dbReference>
<gene>
    <name evidence="2" type="ORF">SASPL_127108</name>
</gene>
<dbReference type="SUPFAM" id="SSF48371">
    <property type="entry name" value="ARM repeat"/>
    <property type="match status" value="1"/>
</dbReference>
<dbReference type="GO" id="GO:0043539">
    <property type="term" value="F:protein serine/threonine kinase activator activity"/>
    <property type="evidence" value="ECO:0007669"/>
    <property type="project" value="TreeGrafter"/>
</dbReference>
<accession>A0A8X8ZRS7</accession>
<reference evidence="2" key="1">
    <citation type="submission" date="2018-01" db="EMBL/GenBank/DDBJ databases">
        <authorList>
            <person name="Mao J.F."/>
        </authorList>
    </citation>
    <scope>NUCLEOTIDE SEQUENCE</scope>
    <source>
        <strain evidence="2">Huo1</strain>
        <tissue evidence="2">Leaf</tissue>
    </source>
</reference>
<reference evidence="2" key="2">
    <citation type="submission" date="2020-08" db="EMBL/GenBank/DDBJ databases">
        <title>Plant Genome Project.</title>
        <authorList>
            <person name="Zhang R.-G."/>
        </authorList>
    </citation>
    <scope>NUCLEOTIDE SEQUENCE</scope>
    <source>
        <strain evidence="2">Huo1</strain>
        <tissue evidence="2">Leaf</tissue>
    </source>
</reference>
<sequence>MYCRNQQYLPLAIPRTEAVLDAEMPLLQEAQVADPIAAILDRLMTVVSKLETRLDDADRFVGEFRPPVQPQPDPDPLYNQPPYYGAVMRPLDNHQHDYQQPRNGIQPLRPDYPPPHTDFQHHLNKDPQSWWKNLNLGLYTPDTAQQPPFTGFDSCGVGEISIPPVPGPPLHSATDQLPESTSFDVAPMQSVAATKFESEEGIYSYVYGSKHRMREQVGEMSDSLILDAQVEYSCDDPKDFDCVSNRGMVEGEHCDIPERDSILATDATKIIDHALSLKKLVRKVLHNNSTKNLFKSKKRRPPAQIEHDINRLFSYIASDSEDSSPRLHVMLEQLDAAIRELKSILYGIEESEPVVEACAQVTQEFFADDTMRLLILCLPKINFETRKDATRVIANLQRQPVQSRLIASDYLEQNLDLLDVMITVSFQRSALRSYVLQSSHMKKFFDYIQLPNFDVASDVAATFKFFSEFNSKLLESPNYMTRRHAVMETCCMTDLIRVFMARYVSCKNNMIVLMNLLRIDAFHVFKLFVANQNKPDDIVNILCANENKLLRFFDGFNSDKEDEMFEADKAQVVKEIMELVAAVPLGCSGELFKPIVD</sequence>
<name>A0A8X8ZRS7_SALSN</name>
<proteinExistence type="inferred from homology"/>
<dbReference type="Gene3D" id="1.25.10.10">
    <property type="entry name" value="Leucine-rich Repeat Variant"/>
    <property type="match status" value="1"/>
</dbReference>
<keyword evidence="3" id="KW-1185">Reference proteome</keyword>
<dbReference type="PANTHER" id="PTHR10182:SF21">
    <property type="entry name" value="CALCIUM-BINDING PROTEIN"/>
    <property type="match status" value="1"/>
</dbReference>
<evidence type="ECO:0008006" key="4">
    <source>
        <dbReference type="Google" id="ProtNLM"/>
    </source>
</evidence>
<dbReference type="InterPro" id="IPR011989">
    <property type="entry name" value="ARM-like"/>
</dbReference>
<dbReference type="Proteomes" id="UP000298416">
    <property type="component" value="Unassembled WGS sequence"/>
</dbReference>
<dbReference type="GO" id="GO:0035556">
    <property type="term" value="P:intracellular signal transduction"/>
    <property type="evidence" value="ECO:0007669"/>
    <property type="project" value="TreeGrafter"/>
</dbReference>
<comment type="caution">
    <text evidence="2">The sequence shown here is derived from an EMBL/GenBank/DDBJ whole genome shotgun (WGS) entry which is preliminary data.</text>
</comment>
<protein>
    <recommendedName>
        <fullName evidence="4">Calcium binding protein 39</fullName>
    </recommendedName>
</protein>
<comment type="similarity">
    <text evidence="1">Belongs to the Mo25 family.</text>
</comment>
<dbReference type="AlphaFoldDB" id="A0A8X8ZRS7"/>
<dbReference type="InterPro" id="IPR016024">
    <property type="entry name" value="ARM-type_fold"/>
</dbReference>
<dbReference type="EMBL" id="PNBA02000009">
    <property type="protein sequence ID" value="KAG6414386.1"/>
    <property type="molecule type" value="Genomic_DNA"/>
</dbReference>